<dbReference type="GO" id="GO:0016491">
    <property type="term" value="F:oxidoreductase activity"/>
    <property type="evidence" value="ECO:0007669"/>
    <property type="project" value="TreeGrafter"/>
</dbReference>
<dbReference type="InterPro" id="IPR050464">
    <property type="entry name" value="Zeta_carotene_desat/Oxidored"/>
</dbReference>
<evidence type="ECO:0000313" key="2">
    <source>
        <dbReference type="Proteomes" id="UP000469545"/>
    </source>
</evidence>
<dbReference type="EMBL" id="JAAGMB010000093">
    <property type="protein sequence ID" value="NEB15665.1"/>
    <property type="molecule type" value="Genomic_DNA"/>
</dbReference>
<sequence>MAVIGGGIASLAAATVLAERGVRVVLYEREPVLGGRVSSRTFALPDGTPATMSRGFHAFFRQYYNL</sequence>
<proteinExistence type="predicted"/>
<dbReference type="SUPFAM" id="SSF51905">
    <property type="entry name" value="FAD/NAD(P)-binding domain"/>
    <property type="match status" value="1"/>
</dbReference>
<dbReference type="Gene3D" id="3.40.50.720">
    <property type="entry name" value="NAD(P)-binding Rossmann-like Domain"/>
    <property type="match status" value="1"/>
</dbReference>
<gene>
    <name evidence="1" type="ORF">G3I46_03915</name>
</gene>
<dbReference type="PANTHER" id="PTHR42923">
    <property type="entry name" value="PROTOPORPHYRINOGEN OXIDASE"/>
    <property type="match status" value="1"/>
</dbReference>
<accession>A0A6N9UDE8</accession>
<keyword evidence="2" id="KW-1185">Reference proteome</keyword>
<reference evidence="1 2" key="1">
    <citation type="submission" date="2020-01" db="EMBL/GenBank/DDBJ databases">
        <title>Insect and environment-associated Actinomycetes.</title>
        <authorList>
            <person name="Currrie C."/>
            <person name="Chevrette M."/>
            <person name="Carlson C."/>
            <person name="Stubbendieck R."/>
            <person name="Wendt-Pienkowski E."/>
        </authorList>
    </citation>
    <scope>NUCLEOTIDE SEQUENCE [LARGE SCALE GENOMIC DNA]</scope>
    <source>
        <strain evidence="1 2">SID14172</strain>
    </source>
</reference>
<name>A0A6N9UDE8_9ACTN</name>
<dbReference type="Proteomes" id="UP000469545">
    <property type="component" value="Unassembled WGS sequence"/>
</dbReference>
<dbReference type="Pfam" id="PF13450">
    <property type="entry name" value="NAD_binding_8"/>
    <property type="match status" value="1"/>
</dbReference>
<protein>
    <submittedName>
        <fullName evidence="1">FAD-dependent oxidoreductase</fullName>
    </submittedName>
</protein>
<dbReference type="AlphaFoldDB" id="A0A6N9UDE8"/>
<feature type="non-terminal residue" evidence="1">
    <location>
        <position position="66"/>
    </location>
</feature>
<dbReference type="PANTHER" id="PTHR42923:SF43">
    <property type="entry name" value="AMINE OXIDASE"/>
    <property type="match status" value="1"/>
</dbReference>
<dbReference type="InterPro" id="IPR036188">
    <property type="entry name" value="FAD/NAD-bd_sf"/>
</dbReference>
<comment type="caution">
    <text evidence="1">The sequence shown here is derived from an EMBL/GenBank/DDBJ whole genome shotgun (WGS) entry which is preliminary data.</text>
</comment>
<evidence type="ECO:0000313" key="1">
    <source>
        <dbReference type="EMBL" id="NEB15665.1"/>
    </source>
</evidence>
<organism evidence="1 2">
    <name type="scientific">Streptomyces coelicoflavus</name>
    <dbReference type="NCBI Taxonomy" id="285562"/>
    <lineage>
        <taxon>Bacteria</taxon>
        <taxon>Bacillati</taxon>
        <taxon>Actinomycetota</taxon>
        <taxon>Actinomycetes</taxon>
        <taxon>Kitasatosporales</taxon>
        <taxon>Streptomycetaceae</taxon>
        <taxon>Streptomyces</taxon>
    </lineage>
</organism>